<reference evidence="2 3" key="1">
    <citation type="submission" date="2021-09" db="EMBL/GenBank/DDBJ databases">
        <title>Aeromonas schubertii isolated from Asian sea bass.</title>
        <authorList>
            <person name="Pinpimai K."/>
        </authorList>
    </citation>
    <scope>NUCLEOTIDE SEQUENCE [LARGE SCALE GENOMIC DNA]</scope>
    <source>
        <strain evidence="2 3">CHULA2021a</strain>
    </source>
</reference>
<name>A0ABS7V5I2_9GAMM</name>
<evidence type="ECO:0008006" key="4">
    <source>
        <dbReference type="Google" id="ProtNLM"/>
    </source>
</evidence>
<gene>
    <name evidence="2" type="ORF">LA374_00210</name>
</gene>
<evidence type="ECO:0000256" key="1">
    <source>
        <dbReference type="SAM" id="SignalP"/>
    </source>
</evidence>
<evidence type="ECO:0000313" key="2">
    <source>
        <dbReference type="EMBL" id="MBZ6064640.1"/>
    </source>
</evidence>
<keyword evidence="3" id="KW-1185">Reference proteome</keyword>
<dbReference type="EMBL" id="JAIRBT010000001">
    <property type="protein sequence ID" value="MBZ6064640.1"/>
    <property type="molecule type" value="Genomic_DNA"/>
</dbReference>
<sequence>MSLLNRQHVLALILFGASTSLSATEISNRNISEEEVKAAQQAWGKALIRISDDYTSGGIEKARQSAGQVIDDAYAYQSGPVLFKPTLASGDQTFRLTRAGALAYFVGNDPAFPIDKGFALKGWKDYRVDNAAIQIDGNSAYTMGKVHLTDAKGQVTTVDKSWGFRKGEDGKVRITLHHSSLPYAP</sequence>
<feature type="signal peptide" evidence="1">
    <location>
        <begin position="1"/>
        <end position="23"/>
    </location>
</feature>
<dbReference type="RefSeq" id="WP_224161701.1">
    <property type="nucleotide sequence ID" value="NZ_JAIRBT010000001.1"/>
</dbReference>
<dbReference type="InterPro" id="IPR032710">
    <property type="entry name" value="NTF2-like_dom_sf"/>
</dbReference>
<dbReference type="Gene3D" id="3.10.450.50">
    <property type="match status" value="1"/>
</dbReference>
<proteinExistence type="predicted"/>
<dbReference type="SUPFAM" id="SSF54427">
    <property type="entry name" value="NTF2-like"/>
    <property type="match status" value="1"/>
</dbReference>
<dbReference type="PIRSF" id="PIRSF028288">
    <property type="entry name" value="UCP028288"/>
    <property type="match status" value="1"/>
</dbReference>
<feature type="chain" id="PRO_5045994055" description="Phosphoribosyl-AMP cyclohydrolase" evidence="1">
    <location>
        <begin position="24"/>
        <end position="185"/>
    </location>
</feature>
<protein>
    <recommendedName>
        <fullName evidence="4">Phosphoribosyl-AMP cyclohydrolase</fullName>
    </recommendedName>
</protein>
<organism evidence="2 3">
    <name type="scientific">Aeromonas schubertii</name>
    <dbReference type="NCBI Taxonomy" id="652"/>
    <lineage>
        <taxon>Bacteria</taxon>
        <taxon>Pseudomonadati</taxon>
        <taxon>Pseudomonadota</taxon>
        <taxon>Gammaproteobacteria</taxon>
        <taxon>Aeromonadales</taxon>
        <taxon>Aeromonadaceae</taxon>
        <taxon>Aeromonas</taxon>
    </lineage>
</organism>
<dbReference type="Proteomes" id="UP000774958">
    <property type="component" value="Unassembled WGS sequence"/>
</dbReference>
<comment type="caution">
    <text evidence="2">The sequence shown here is derived from an EMBL/GenBank/DDBJ whole genome shotgun (WGS) entry which is preliminary data.</text>
</comment>
<evidence type="ECO:0000313" key="3">
    <source>
        <dbReference type="Proteomes" id="UP000774958"/>
    </source>
</evidence>
<keyword evidence="1" id="KW-0732">Signal</keyword>
<dbReference type="InterPro" id="IPR016878">
    <property type="entry name" value="MICAH-like"/>
</dbReference>
<accession>A0ABS7V5I2</accession>